<gene>
    <name evidence="1" type="ORF">AAE3_LOCUS11180</name>
</gene>
<dbReference type="EMBL" id="CACVBS010000072">
    <property type="protein sequence ID" value="CAA7268932.1"/>
    <property type="molecule type" value="Genomic_DNA"/>
</dbReference>
<keyword evidence="2" id="KW-1185">Reference proteome</keyword>
<protein>
    <submittedName>
        <fullName evidence="1">Uncharacterized protein</fullName>
    </submittedName>
</protein>
<dbReference type="AlphaFoldDB" id="A0A8S0X6L7"/>
<evidence type="ECO:0000313" key="2">
    <source>
        <dbReference type="Proteomes" id="UP000467700"/>
    </source>
</evidence>
<proteinExistence type="predicted"/>
<name>A0A8S0X6L7_CYCAE</name>
<reference evidence="1 2" key="1">
    <citation type="submission" date="2020-01" db="EMBL/GenBank/DDBJ databases">
        <authorList>
            <person name="Gupta K D."/>
        </authorList>
    </citation>
    <scope>NUCLEOTIDE SEQUENCE [LARGE SCALE GENOMIC DNA]</scope>
</reference>
<sequence>MTEGEVGCSPSPEATCLVMFSTRRRPTNRLISSPFYDRSLTIDKRDIVFPPFFDMVPPWEEAPCPPDNRSSIPKNRIYPSPLAAAELRLRQVWDDVQDSTEGLAVAAQSSQHSDGSNPPFIHAAQTARDIWIEIQSLPPDLLLGVWSILCEHRSLLLEIRGTIASGMVTNIDATNFEQRLCAVYSKIKAAKICGATPQSASASGFFQGAHDMVFYGGQFTVIQQTNASDPSGIKRVPPPLCYPLSPSLAVLAVACLAAARKGQDNNMDMCTDTTNGHGTRPHGALPPLHPRCRTIWVEGWVPSFAGWLTQVFPLHFDLLQAPTPYIFGPRVTTTTTSSGYPALAVTSNGLVPQAPLPVVGLAQLLANARRKRIRKAVFPLVLLSFNPFVLLFDAMSSQTPSLPRPPLAHLIHAPPSPSAPFLIPSLPVVDPHGSYLLSSIRFAPWTLETGSWESEM</sequence>
<comment type="caution">
    <text evidence="1">The sequence shown here is derived from an EMBL/GenBank/DDBJ whole genome shotgun (WGS) entry which is preliminary data.</text>
</comment>
<evidence type="ECO:0000313" key="1">
    <source>
        <dbReference type="EMBL" id="CAA7268932.1"/>
    </source>
</evidence>
<organism evidence="1 2">
    <name type="scientific">Cyclocybe aegerita</name>
    <name type="common">Black poplar mushroom</name>
    <name type="synonym">Agrocybe aegerita</name>
    <dbReference type="NCBI Taxonomy" id="1973307"/>
    <lineage>
        <taxon>Eukaryota</taxon>
        <taxon>Fungi</taxon>
        <taxon>Dikarya</taxon>
        <taxon>Basidiomycota</taxon>
        <taxon>Agaricomycotina</taxon>
        <taxon>Agaricomycetes</taxon>
        <taxon>Agaricomycetidae</taxon>
        <taxon>Agaricales</taxon>
        <taxon>Agaricineae</taxon>
        <taxon>Bolbitiaceae</taxon>
        <taxon>Cyclocybe</taxon>
    </lineage>
</organism>
<dbReference type="Proteomes" id="UP000467700">
    <property type="component" value="Unassembled WGS sequence"/>
</dbReference>
<accession>A0A8S0X6L7</accession>